<dbReference type="EMBL" id="SNRW01010302">
    <property type="protein sequence ID" value="KAA6376762.1"/>
    <property type="molecule type" value="Genomic_DNA"/>
</dbReference>
<protein>
    <submittedName>
        <fullName evidence="1">Uncharacterized protein</fullName>
    </submittedName>
</protein>
<dbReference type="AlphaFoldDB" id="A0A5J4V325"/>
<organism evidence="1 2">
    <name type="scientific">Streblomastix strix</name>
    <dbReference type="NCBI Taxonomy" id="222440"/>
    <lineage>
        <taxon>Eukaryota</taxon>
        <taxon>Metamonada</taxon>
        <taxon>Preaxostyla</taxon>
        <taxon>Oxymonadida</taxon>
        <taxon>Streblomastigidae</taxon>
        <taxon>Streblomastix</taxon>
    </lineage>
</organism>
<evidence type="ECO:0000313" key="2">
    <source>
        <dbReference type="Proteomes" id="UP000324800"/>
    </source>
</evidence>
<comment type="caution">
    <text evidence="1">The sequence shown here is derived from an EMBL/GenBank/DDBJ whole genome shotgun (WGS) entry which is preliminary data.</text>
</comment>
<evidence type="ECO:0000313" key="1">
    <source>
        <dbReference type="EMBL" id="KAA6376762.1"/>
    </source>
</evidence>
<gene>
    <name evidence="1" type="ORF">EZS28_027712</name>
</gene>
<proteinExistence type="predicted"/>
<name>A0A5J4V325_9EUKA</name>
<accession>A0A5J4V325</accession>
<sequence>MSKYYDNLPEWALKFKTRGRNVKRLNGHYYLYRCTTLYDKKTRVRKPTQIYLGYITENGLVRIDDATCTEYGYPKVMLLKGSALLMEMKNQYGEEQGFNLFKQIVRRYSERSYLTETMENLGQIDNRYIASFEELRNRLSSENPKLYLLK</sequence>
<reference evidence="1 2" key="1">
    <citation type="submission" date="2019-03" db="EMBL/GenBank/DDBJ databases">
        <title>Single cell metagenomics reveals metabolic interactions within the superorganism composed of flagellate Streblomastix strix and complex community of Bacteroidetes bacteria on its surface.</title>
        <authorList>
            <person name="Treitli S.C."/>
            <person name="Kolisko M."/>
            <person name="Husnik F."/>
            <person name="Keeling P."/>
            <person name="Hampl V."/>
        </authorList>
    </citation>
    <scope>NUCLEOTIDE SEQUENCE [LARGE SCALE GENOMIC DNA]</scope>
    <source>
        <strain evidence="1">ST1C</strain>
    </source>
</reference>
<dbReference type="Proteomes" id="UP000324800">
    <property type="component" value="Unassembled WGS sequence"/>
</dbReference>